<proteinExistence type="predicted"/>
<dbReference type="RefSeq" id="WP_092721971.1">
    <property type="nucleotide sequence ID" value="NZ_FNGW01000001.1"/>
</dbReference>
<reference evidence="4 5" key="1">
    <citation type="submission" date="2016-10" db="EMBL/GenBank/DDBJ databases">
        <authorList>
            <person name="de Groot N.N."/>
        </authorList>
    </citation>
    <scope>NUCLEOTIDE SEQUENCE [LARGE SCALE GENOMIC DNA]</scope>
    <source>
        <strain evidence="4 5">DSM 797</strain>
    </source>
</reference>
<evidence type="ECO:0000256" key="3">
    <source>
        <dbReference type="SAM" id="Phobius"/>
    </source>
</evidence>
<keyword evidence="1 3" id="KW-0812">Transmembrane</keyword>
<accession>A0A1G9ICQ7</accession>
<name>A0A1G9ICQ7_9FIRM</name>
<dbReference type="Gene3D" id="1.10.1760.20">
    <property type="match status" value="1"/>
</dbReference>
<organism evidence="4 5">
    <name type="scientific">Romboutsia lituseburensis DSM 797</name>
    <dbReference type="NCBI Taxonomy" id="1121325"/>
    <lineage>
        <taxon>Bacteria</taxon>
        <taxon>Bacillati</taxon>
        <taxon>Bacillota</taxon>
        <taxon>Clostridia</taxon>
        <taxon>Peptostreptococcales</taxon>
        <taxon>Peptostreptococcaceae</taxon>
        <taxon>Romboutsia</taxon>
    </lineage>
</organism>
<gene>
    <name evidence="4" type="ORF">SAMN04515677_101190</name>
</gene>
<keyword evidence="2 3" id="KW-1133">Transmembrane helix</keyword>
<evidence type="ECO:0000313" key="4">
    <source>
        <dbReference type="EMBL" id="SDL22912.1"/>
    </source>
</evidence>
<dbReference type="GO" id="GO:0016020">
    <property type="term" value="C:membrane"/>
    <property type="evidence" value="ECO:0007669"/>
    <property type="project" value="InterPro"/>
</dbReference>
<feature type="transmembrane region" description="Helical" evidence="3">
    <location>
        <begin position="138"/>
        <end position="159"/>
    </location>
</feature>
<sequence>MNKNTKYIIYVGMFSALCTIATFIKVPFGNGAMVHLGSAMIFTLAILFGGKYAGPAGAIGSAFFDLLLGFSPYTLWSFAIKGIAGFIAGSIAHIGKNSGNNFFINLLGLFAASLWTLIGYVVAWTFVIGSFEAALLNIPSSLMSSSMGIIVSIPLSLALRKTLRKSGYLNLDTNTCR</sequence>
<evidence type="ECO:0000313" key="5">
    <source>
        <dbReference type="Proteomes" id="UP000199068"/>
    </source>
</evidence>
<evidence type="ECO:0000256" key="2">
    <source>
        <dbReference type="ARBA" id="ARBA00022989"/>
    </source>
</evidence>
<feature type="transmembrane region" description="Helical" evidence="3">
    <location>
        <begin position="7"/>
        <end position="26"/>
    </location>
</feature>
<evidence type="ECO:0000256" key="1">
    <source>
        <dbReference type="ARBA" id="ARBA00022692"/>
    </source>
</evidence>
<feature type="transmembrane region" description="Helical" evidence="3">
    <location>
        <begin position="73"/>
        <end position="95"/>
    </location>
</feature>
<protein>
    <submittedName>
        <fullName evidence="4">Uncharacterized membrane protein</fullName>
    </submittedName>
</protein>
<dbReference type="EMBL" id="FNGW01000001">
    <property type="protein sequence ID" value="SDL22912.1"/>
    <property type="molecule type" value="Genomic_DNA"/>
</dbReference>
<dbReference type="STRING" id="1121325.SAMN04515677_101190"/>
<keyword evidence="3" id="KW-0472">Membrane</keyword>
<dbReference type="PANTHER" id="PTHR37815">
    <property type="entry name" value="UPF0397 PROTEIN BC_2624-RELATED"/>
    <property type="match status" value="1"/>
</dbReference>
<dbReference type="InterPro" id="IPR009825">
    <property type="entry name" value="ECF_substrate-spec-like"/>
</dbReference>
<dbReference type="Proteomes" id="UP000199068">
    <property type="component" value="Unassembled WGS sequence"/>
</dbReference>
<feature type="transmembrane region" description="Helical" evidence="3">
    <location>
        <begin position="102"/>
        <end position="126"/>
    </location>
</feature>
<dbReference type="PANTHER" id="PTHR37815:SF3">
    <property type="entry name" value="UPF0397 PROTEIN SPR0429"/>
    <property type="match status" value="1"/>
</dbReference>
<dbReference type="AlphaFoldDB" id="A0A1G9ICQ7"/>
<dbReference type="Pfam" id="PF07155">
    <property type="entry name" value="ECF-ribofla_trS"/>
    <property type="match status" value="1"/>
</dbReference>
<keyword evidence="5" id="KW-1185">Reference proteome</keyword>